<dbReference type="RefSeq" id="WP_163755789.1">
    <property type="nucleotide sequence ID" value="NZ_BLKW01000002.1"/>
</dbReference>
<dbReference type="EMBL" id="BLKW01000002">
    <property type="protein sequence ID" value="GFG74213.1"/>
    <property type="molecule type" value="Genomic_DNA"/>
</dbReference>
<proteinExistence type="predicted"/>
<keyword evidence="2" id="KW-0449">Lipoprotein</keyword>
<dbReference type="InterPro" id="IPR007410">
    <property type="entry name" value="LpqE-like"/>
</dbReference>
<keyword evidence="1" id="KW-0732">Signal</keyword>
<reference evidence="2 3" key="1">
    <citation type="journal article" date="2019" name="Emerg. Microbes Infect.">
        <title>Comprehensive subspecies identification of 175 nontuberculous mycobacteria species based on 7547 genomic profiles.</title>
        <authorList>
            <person name="Matsumoto Y."/>
            <person name="Kinjo T."/>
            <person name="Motooka D."/>
            <person name="Nabeya D."/>
            <person name="Jung N."/>
            <person name="Uechi K."/>
            <person name="Horii T."/>
            <person name="Iida T."/>
            <person name="Fujita J."/>
            <person name="Nakamura S."/>
        </authorList>
    </citation>
    <scope>NUCLEOTIDE SEQUENCE [LARGE SCALE GENOMIC DNA]</scope>
    <source>
        <strain evidence="2 3">JCM 17322</strain>
    </source>
</reference>
<dbReference type="AlphaFoldDB" id="A0A7I9XWQ1"/>
<protein>
    <submittedName>
        <fullName evidence="2">Putative lipoprotein LpqE</fullName>
    </submittedName>
</protein>
<dbReference type="PROSITE" id="PS51257">
    <property type="entry name" value="PROKAR_LIPOPROTEIN"/>
    <property type="match status" value="1"/>
</dbReference>
<organism evidence="2 3">
    <name type="scientific">Mycobacterium botniense</name>
    <dbReference type="NCBI Taxonomy" id="84962"/>
    <lineage>
        <taxon>Bacteria</taxon>
        <taxon>Bacillati</taxon>
        <taxon>Actinomycetota</taxon>
        <taxon>Actinomycetes</taxon>
        <taxon>Mycobacteriales</taxon>
        <taxon>Mycobacteriaceae</taxon>
        <taxon>Mycobacterium</taxon>
    </lineage>
</organism>
<feature type="chain" id="PRO_5038874938" evidence="1">
    <location>
        <begin position="26"/>
        <end position="193"/>
    </location>
</feature>
<gene>
    <name evidence="2" type="primary">lpqE</name>
    <name evidence="2" type="ORF">MBOT_15780</name>
</gene>
<accession>A0A7I9XWQ1</accession>
<feature type="signal peptide" evidence="1">
    <location>
        <begin position="1"/>
        <end position="25"/>
    </location>
</feature>
<evidence type="ECO:0000313" key="2">
    <source>
        <dbReference type="EMBL" id="GFG74213.1"/>
    </source>
</evidence>
<keyword evidence="3" id="KW-1185">Reference proteome</keyword>
<dbReference type="Pfam" id="PF04314">
    <property type="entry name" value="PCuAC"/>
    <property type="match status" value="1"/>
</dbReference>
<comment type="caution">
    <text evidence="2">The sequence shown here is derived from an EMBL/GenBank/DDBJ whole genome shotgun (WGS) entry which is preliminary data.</text>
</comment>
<name>A0A7I9XWQ1_9MYCO</name>
<dbReference type="Proteomes" id="UP000465361">
    <property type="component" value="Unassembled WGS sequence"/>
</dbReference>
<evidence type="ECO:0000313" key="3">
    <source>
        <dbReference type="Proteomes" id="UP000465361"/>
    </source>
</evidence>
<sequence length="193" mass="19824">MNCCNIRLRVRVSAAVLGLTAVSLMGGLTGCGTGQLSQTAAQKPAVNGATVTVRNVALRDIRIQAVQTADFLRPGRLVDLVLVAVNQSPDMADRLVGISSTIGAVTVTGDARLPAGGTLFVGTPDGHNVKALNTVGQPTNAVAASVLLTTPIANGLIYPFTFDFEKAGRAEVMVPVSAPTASPHEQLSGLVRP</sequence>
<evidence type="ECO:0000256" key="1">
    <source>
        <dbReference type="SAM" id="SignalP"/>
    </source>
</evidence>